<dbReference type="SMART" id="SM00355">
    <property type="entry name" value="ZnF_C2H2"/>
    <property type="match status" value="12"/>
</dbReference>
<feature type="domain" description="ZAD" evidence="16">
    <location>
        <begin position="98"/>
        <end position="169"/>
    </location>
</feature>
<feature type="compositionally biased region" description="Basic and acidic residues" evidence="13">
    <location>
        <begin position="305"/>
        <end position="314"/>
    </location>
</feature>
<comment type="caution">
    <text evidence="17">The sequence shown here is derived from an EMBL/GenBank/DDBJ whole genome shotgun (WGS) entry which is preliminary data.</text>
</comment>
<evidence type="ECO:0000256" key="1">
    <source>
        <dbReference type="ARBA" id="ARBA00004123"/>
    </source>
</evidence>
<feature type="compositionally biased region" description="Basic residues" evidence="13">
    <location>
        <begin position="736"/>
        <end position="748"/>
    </location>
</feature>
<keyword evidence="8" id="KW-0804">Transcription</keyword>
<dbReference type="AlphaFoldDB" id="A0A8S1B113"/>
<feature type="binding site" evidence="12">
    <location>
        <position position="145"/>
    </location>
    <ligand>
        <name>Zn(2+)</name>
        <dbReference type="ChEBI" id="CHEBI:29105"/>
    </ligand>
</feature>
<feature type="region of interest" description="Disordered" evidence="13">
    <location>
        <begin position="736"/>
        <end position="758"/>
    </location>
</feature>
<keyword evidence="6" id="KW-0805">Transcription regulation</keyword>
<feature type="domain" description="C2H2-type" evidence="14">
    <location>
        <begin position="683"/>
        <end position="710"/>
    </location>
</feature>
<proteinExistence type="predicted"/>
<feature type="domain" description="C2H2-type" evidence="14">
    <location>
        <begin position="655"/>
        <end position="682"/>
    </location>
</feature>
<dbReference type="Pfam" id="PF12874">
    <property type="entry name" value="zf-met"/>
    <property type="match status" value="2"/>
</dbReference>
<comment type="subcellular location">
    <subcellularLocation>
        <location evidence="1">Nucleus</location>
    </subcellularLocation>
</comment>
<feature type="binding site" evidence="12">
    <location>
        <position position="100"/>
    </location>
    <ligand>
        <name>Zn(2+)</name>
        <dbReference type="ChEBI" id="CHEBI:29105"/>
    </ligand>
</feature>
<feature type="region of interest" description="Disordered" evidence="13">
    <location>
        <begin position="305"/>
        <end position="325"/>
    </location>
</feature>
<dbReference type="InterPro" id="IPR036236">
    <property type="entry name" value="Znf_C2H2_sf"/>
</dbReference>
<dbReference type="SMART" id="SM00980">
    <property type="entry name" value="THAP"/>
    <property type="match status" value="1"/>
</dbReference>
<feature type="domain" description="C2H2-type" evidence="14">
    <location>
        <begin position="421"/>
        <end position="448"/>
    </location>
</feature>
<feature type="binding site" evidence="12">
    <location>
        <position position="103"/>
    </location>
    <ligand>
        <name>Zn(2+)</name>
        <dbReference type="ChEBI" id="CHEBI:29105"/>
    </ligand>
</feature>
<dbReference type="OrthoDB" id="10020990at2759"/>
<dbReference type="PANTHER" id="PTHR24408">
    <property type="entry name" value="ZINC FINGER PROTEIN"/>
    <property type="match status" value="1"/>
</dbReference>
<dbReference type="PROSITE" id="PS51915">
    <property type="entry name" value="ZAD"/>
    <property type="match status" value="1"/>
</dbReference>
<dbReference type="Gene3D" id="6.20.210.20">
    <property type="entry name" value="THAP domain"/>
    <property type="match status" value="1"/>
</dbReference>
<evidence type="ECO:0000259" key="15">
    <source>
        <dbReference type="PROSITE" id="PS50950"/>
    </source>
</evidence>
<protein>
    <submittedName>
        <fullName evidence="17">Uncharacterized protein</fullName>
    </submittedName>
</protein>
<evidence type="ECO:0000256" key="6">
    <source>
        <dbReference type="ARBA" id="ARBA00023015"/>
    </source>
</evidence>
<dbReference type="Pfam" id="PF00096">
    <property type="entry name" value="zf-C2H2"/>
    <property type="match status" value="2"/>
</dbReference>
<dbReference type="GO" id="GO:0000981">
    <property type="term" value="F:DNA-binding transcription factor activity, RNA polymerase II-specific"/>
    <property type="evidence" value="ECO:0007669"/>
    <property type="project" value="TreeGrafter"/>
</dbReference>
<evidence type="ECO:0000256" key="12">
    <source>
        <dbReference type="PROSITE-ProRule" id="PRU01263"/>
    </source>
</evidence>
<evidence type="ECO:0000256" key="2">
    <source>
        <dbReference type="ARBA" id="ARBA00022723"/>
    </source>
</evidence>
<dbReference type="InterPro" id="IPR006612">
    <property type="entry name" value="THAP_Znf"/>
</dbReference>
<evidence type="ECO:0000256" key="3">
    <source>
        <dbReference type="ARBA" id="ARBA00022737"/>
    </source>
</evidence>
<evidence type="ECO:0000256" key="4">
    <source>
        <dbReference type="ARBA" id="ARBA00022771"/>
    </source>
</evidence>
<evidence type="ECO:0000256" key="5">
    <source>
        <dbReference type="ARBA" id="ARBA00022833"/>
    </source>
</evidence>
<keyword evidence="7 11" id="KW-0238">DNA-binding</keyword>
<keyword evidence="9" id="KW-0539">Nucleus</keyword>
<dbReference type="GO" id="GO:0005634">
    <property type="term" value="C:nucleus"/>
    <property type="evidence" value="ECO:0007669"/>
    <property type="project" value="UniProtKB-SubCell"/>
</dbReference>
<evidence type="ECO:0000313" key="18">
    <source>
        <dbReference type="Proteomes" id="UP000494106"/>
    </source>
</evidence>
<dbReference type="PANTHER" id="PTHR24408:SF58">
    <property type="entry name" value="TRANSCRIPTION FACTOR (TFIIIA), PUTATIVE (AFU_ORTHOLOGUE AFUA_1G05150)-RELATED"/>
    <property type="match status" value="1"/>
</dbReference>
<evidence type="ECO:0000256" key="9">
    <source>
        <dbReference type="ARBA" id="ARBA00023242"/>
    </source>
</evidence>
<keyword evidence="18" id="KW-1185">Reference proteome</keyword>
<keyword evidence="5 12" id="KW-0862">Zinc</keyword>
<organism evidence="17 18">
    <name type="scientific">Arctia plantaginis</name>
    <name type="common">Wood tiger moth</name>
    <name type="synonym">Phalaena plantaginis</name>
    <dbReference type="NCBI Taxonomy" id="874455"/>
    <lineage>
        <taxon>Eukaryota</taxon>
        <taxon>Metazoa</taxon>
        <taxon>Ecdysozoa</taxon>
        <taxon>Arthropoda</taxon>
        <taxon>Hexapoda</taxon>
        <taxon>Insecta</taxon>
        <taxon>Pterygota</taxon>
        <taxon>Neoptera</taxon>
        <taxon>Endopterygota</taxon>
        <taxon>Lepidoptera</taxon>
        <taxon>Glossata</taxon>
        <taxon>Ditrysia</taxon>
        <taxon>Noctuoidea</taxon>
        <taxon>Erebidae</taxon>
        <taxon>Arctiinae</taxon>
        <taxon>Arctia</taxon>
    </lineage>
</organism>
<evidence type="ECO:0000256" key="8">
    <source>
        <dbReference type="ARBA" id="ARBA00023163"/>
    </source>
</evidence>
<keyword evidence="4 10" id="KW-0863">Zinc-finger</keyword>
<feature type="compositionally biased region" description="Polar residues" evidence="13">
    <location>
        <begin position="749"/>
        <end position="758"/>
    </location>
</feature>
<evidence type="ECO:0000256" key="13">
    <source>
        <dbReference type="SAM" id="MobiDB-lite"/>
    </source>
</evidence>
<dbReference type="PROSITE" id="PS00028">
    <property type="entry name" value="ZINC_FINGER_C2H2_1"/>
    <property type="match status" value="9"/>
</dbReference>
<feature type="domain" description="C2H2-type" evidence="14">
    <location>
        <begin position="628"/>
        <end position="655"/>
    </location>
</feature>
<dbReference type="FunFam" id="3.30.160.60:FF:000325">
    <property type="entry name" value="ZFP90 zinc finger protein"/>
    <property type="match status" value="1"/>
</dbReference>
<name>A0A8S1B113_ARCPL</name>
<evidence type="ECO:0000256" key="11">
    <source>
        <dbReference type="PROSITE-ProRule" id="PRU00309"/>
    </source>
</evidence>
<dbReference type="PROSITE" id="PS50950">
    <property type="entry name" value="ZF_THAP"/>
    <property type="match status" value="1"/>
</dbReference>
<dbReference type="PROSITE" id="PS50157">
    <property type="entry name" value="ZINC_FINGER_C2H2_2"/>
    <property type="match status" value="6"/>
</dbReference>
<feature type="binding site" evidence="12">
    <location>
        <position position="142"/>
    </location>
    <ligand>
        <name>Zn(2+)</name>
        <dbReference type="ChEBI" id="CHEBI:29105"/>
    </ligand>
</feature>
<dbReference type="Proteomes" id="UP000494106">
    <property type="component" value="Unassembled WGS sequence"/>
</dbReference>
<sequence length="758" mass="87074">MVSYCCVKGCSNNSNHKKKDPNSLISFHAFPCNQELKTKWLKAIGRPNWVPPSHARICSTHFNHDQMNYEGCRIRIKDDAVPVNCLPVNSNFEATNVEACRICLATDLKLYSLGDNKLSTCLETVIGFNENYNIEGLPQYVCYQCAACLINYNKLVEKSMVAQATLLDIFAKNGQISQSLIKQQNRNKLNLNSPLNVYTVKDYYYYNHDDEVKSLQKTSLDYVDTYLKDENSDNNLQSDFKAYTEKETRACKMEIKENTLNEEINNLNDSHLGSCLESPIANSLSDSENVEIKENAKYKILKKERAKPKDEPVRKKVKRKKAGGLTPDETDMQTYFDVVKLTLQEQKEEWKRRATRRPLSSETVYECEVCSKIFAHINSYRIHLASHDAARGKVECQVCKLRFKNDVLAKSHANRAHAKKFYCKTCPKVFNNVGVAKKHQRWHSGYRYRCGWCSFSSLHESALGAHARRCHARAHTCAACARACLSRRGLRLHMATAHRDVEDTTVTEAYRCEACDINFVSEGARRIHLLTSSQHRKKSDLCDSSSLTSELRNTCSKCGIKCSSFSELVSHARAEHPRVNRKKWRAHDSYPTQCELCGETVTCRRNHWQHVRRQHPKETDTYRPVVTAICDTCGKGFQNSTKLHLHQLRHRAPTVRCDICPRLFYDKYALARHAITHKTNKPHQCRTCGRAFKLRSNLERHSRVHSDVTPYECTMCSKKFKYSSSVNLHIRTVHYKLPHPPRKKRNKTAKTSTSGNDL</sequence>
<keyword evidence="2 12" id="KW-0479">Metal-binding</keyword>
<dbReference type="GO" id="GO:0008270">
    <property type="term" value="F:zinc ion binding"/>
    <property type="evidence" value="ECO:0007669"/>
    <property type="project" value="UniProtKB-UniRule"/>
</dbReference>
<evidence type="ECO:0000259" key="14">
    <source>
        <dbReference type="PROSITE" id="PS50157"/>
    </source>
</evidence>
<dbReference type="Gene3D" id="3.30.160.60">
    <property type="entry name" value="Classic Zinc Finger"/>
    <property type="match status" value="7"/>
</dbReference>
<dbReference type="SUPFAM" id="SSF57716">
    <property type="entry name" value="Glucocorticoid receptor-like (DNA-binding domain)"/>
    <property type="match status" value="1"/>
</dbReference>
<feature type="domain" description="C2H2-type" evidence="14">
    <location>
        <begin position="365"/>
        <end position="392"/>
    </location>
</feature>
<gene>
    <name evidence="17" type="ORF">APLA_LOCUS13835</name>
</gene>
<dbReference type="SUPFAM" id="SSF57667">
    <property type="entry name" value="beta-beta-alpha zinc fingers"/>
    <property type="match status" value="4"/>
</dbReference>
<feature type="domain" description="C2H2-type" evidence="14">
    <location>
        <begin position="711"/>
        <end position="734"/>
    </location>
</feature>
<dbReference type="EMBL" id="CADEBC010000561">
    <property type="protein sequence ID" value="CAB3253007.1"/>
    <property type="molecule type" value="Genomic_DNA"/>
</dbReference>
<keyword evidence="3" id="KW-0677">Repeat</keyword>
<evidence type="ECO:0000259" key="16">
    <source>
        <dbReference type="PROSITE" id="PS51915"/>
    </source>
</evidence>
<evidence type="ECO:0000256" key="7">
    <source>
        <dbReference type="ARBA" id="ARBA00023125"/>
    </source>
</evidence>
<accession>A0A8S1B113</accession>
<dbReference type="InterPro" id="IPR013087">
    <property type="entry name" value="Znf_C2H2_type"/>
</dbReference>
<feature type="domain" description="THAP-type" evidence="15">
    <location>
        <begin position="1"/>
        <end position="85"/>
    </location>
</feature>
<dbReference type="Pfam" id="PF05485">
    <property type="entry name" value="THAP"/>
    <property type="match status" value="1"/>
</dbReference>
<dbReference type="GO" id="GO:0043565">
    <property type="term" value="F:sequence-specific DNA binding"/>
    <property type="evidence" value="ECO:0007669"/>
    <property type="project" value="TreeGrafter"/>
</dbReference>
<reference evidence="17 18" key="1">
    <citation type="submission" date="2020-04" db="EMBL/GenBank/DDBJ databases">
        <authorList>
            <person name="Wallbank WR R."/>
            <person name="Pardo Diaz C."/>
            <person name="Kozak K."/>
            <person name="Martin S."/>
            <person name="Jiggins C."/>
            <person name="Moest M."/>
            <person name="Warren A I."/>
            <person name="Byers J.R.P. K."/>
            <person name="Montejo-Kovacevich G."/>
            <person name="Yen C E."/>
        </authorList>
    </citation>
    <scope>NUCLEOTIDE SEQUENCE [LARGE SCALE GENOMIC DNA]</scope>
</reference>
<dbReference type="InterPro" id="IPR012934">
    <property type="entry name" value="Znf_AD"/>
</dbReference>
<evidence type="ECO:0000313" key="17">
    <source>
        <dbReference type="EMBL" id="CAB3253007.1"/>
    </source>
</evidence>
<evidence type="ECO:0000256" key="10">
    <source>
        <dbReference type="PROSITE-ProRule" id="PRU00042"/>
    </source>
</evidence>
<dbReference type="InterPro" id="IPR038441">
    <property type="entry name" value="THAP_Znf_sf"/>
</dbReference>